<feature type="compositionally biased region" description="Low complexity" evidence="14">
    <location>
        <begin position="1165"/>
        <end position="1191"/>
    </location>
</feature>
<dbReference type="CDD" id="cd16922">
    <property type="entry name" value="HATPase_EvgS-ArcB-TorS-like"/>
    <property type="match status" value="1"/>
</dbReference>
<dbReference type="InterPro" id="IPR000014">
    <property type="entry name" value="PAS"/>
</dbReference>
<evidence type="ECO:0000256" key="11">
    <source>
        <dbReference type="ARBA" id="ARBA00054109"/>
    </source>
</evidence>
<keyword evidence="4" id="KW-0963">Cytoplasm</keyword>
<evidence type="ECO:0000256" key="12">
    <source>
        <dbReference type="PROSITE-ProRule" id="PRU00169"/>
    </source>
</evidence>
<dbReference type="GO" id="GO:0005524">
    <property type="term" value="F:ATP binding"/>
    <property type="evidence" value="ECO:0007669"/>
    <property type="project" value="UniProtKB-KW"/>
</dbReference>
<evidence type="ECO:0000259" key="16">
    <source>
        <dbReference type="PROSITE" id="PS50110"/>
    </source>
</evidence>
<dbReference type="PRINTS" id="PR00344">
    <property type="entry name" value="BCTRLSENSOR"/>
</dbReference>
<dbReference type="Gene3D" id="3.30.450.20">
    <property type="entry name" value="PAS domain"/>
    <property type="match status" value="1"/>
</dbReference>
<protein>
    <recommendedName>
        <fullName evidence="3">histidine kinase</fullName>
        <ecNumber evidence="3">2.7.13.3</ecNumber>
    </recommendedName>
</protein>
<dbReference type="Gene3D" id="3.40.50.2300">
    <property type="match status" value="1"/>
</dbReference>
<dbReference type="EMBL" id="KN832881">
    <property type="protein sequence ID" value="KIM97983.1"/>
    <property type="molecule type" value="Genomic_DNA"/>
</dbReference>
<evidence type="ECO:0000256" key="7">
    <source>
        <dbReference type="ARBA" id="ARBA00022741"/>
    </source>
</evidence>
<dbReference type="OrthoDB" id="60033at2759"/>
<reference evidence="19 20" key="1">
    <citation type="submission" date="2014-04" db="EMBL/GenBank/DDBJ databases">
        <authorList>
            <consortium name="DOE Joint Genome Institute"/>
            <person name="Kuo A."/>
            <person name="Martino E."/>
            <person name="Perotto S."/>
            <person name="Kohler A."/>
            <person name="Nagy L.G."/>
            <person name="Floudas D."/>
            <person name="Copeland A."/>
            <person name="Barry K.W."/>
            <person name="Cichocki N."/>
            <person name="Veneault-Fourrey C."/>
            <person name="LaButti K."/>
            <person name="Lindquist E.A."/>
            <person name="Lipzen A."/>
            <person name="Lundell T."/>
            <person name="Morin E."/>
            <person name="Murat C."/>
            <person name="Sun H."/>
            <person name="Tunlid A."/>
            <person name="Henrissat B."/>
            <person name="Grigoriev I.V."/>
            <person name="Hibbett D.S."/>
            <person name="Martin F."/>
            <person name="Nordberg H.P."/>
            <person name="Cantor M.N."/>
            <person name="Hua S.X."/>
        </authorList>
    </citation>
    <scope>NUCLEOTIDE SEQUENCE [LARGE SCALE GENOMIC DNA]</scope>
    <source>
        <strain evidence="19 20">Zn</strain>
    </source>
</reference>
<dbReference type="CDD" id="cd00082">
    <property type="entry name" value="HisKA"/>
    <property type="match status" value="1"/>
</dbReference>
<feature type="region of interest" description="Disordered" evidence="14">
    <location>
        <begin position="1138"/>
        <end position="1191"/>
    </location>
</feature>
<feature type="region of interest" description="Disordered" evidence="14">
    <location>
        <begin position="1223"/>
        <end position="1319"/>
    </location>
</feature>
<sequence>MQPRREKSPGCNSHSPPRLPHRSGDHSPHLQIPGTPSLGGLAMAAIQYLPYPLVVLNNQKTLVMANDAMGRLLDIEYNECVDVEENSVVERLWGKTLGQIGIDVLQNGRPVWVMWDSFLDAIAREMDIAKSEAQKEDDAAGGKPSEDDIGSTVEPPGSLKRTTSLTSTNSHDTVVEVVISPGDISAPYWRERDHKASSLKHTYAKMIITVWEMDKERYFALTFTCTDTHKQSLPSSGTSVERPKMKRSADSTGSLSQSGPAASILKHASIYRRASISSATMSPADLCPSETPFPPLGPPSQTVIPSTSSTLQKLLVMKDALLDSTEMAIVAMWKDYGVTISNRAARQLLHSEVEMADVKNGLELVMNWRAWDEGFNALLEAPQYPIIDLIRTEQPFQGRRVICDSMPQMIWTSSPDGMAEWFSARWYEYTGRTEEESLGDDWRGAFHPDDTTAADKLWELSMKTGEPYSTEYRCRNKEGEYRWMLARALPLRNMHSGAIERWFGTFTDIQETVETRSEAKHLREQLLYVIGHARVTLFSVDRERNLTLLEGAFIWDLEGDARTDESGGAKIAHGDQYIGKNIKDILRSRSKRGKRDDTPTFIESVENILNGKATEQLHEDCIDNRWYRTKFVRVLGKKDPSRQDRQALVEGVIGVSMDVTEIKDKEESLREQEKENTRLLANEAAAKEASRLKSQFLANMSHEIRTPIGGIIGMAELLVEMDLNEEQQECADSLLRSANGLLTVINDILDFSKVESGRLDMEEVPFRLDIVVQDISKILRFDAEKKDLLFESEVSVGMENAIEVLGDPGRLRQIATNLITNSIKFTSQGSVKFLVQKERETEDTVEVRFVVEDTGIGIDEETQKHLFQPFIQADASTARRFGGTGLGLTICRNLLNLMNGRIVLESYPEHGTSVTFRIPFKKAPFPGDEGTQIDIGSVPERLQSDSSVSYSDSDHNTGDLPSHSTVGNPSVAPRARLSFKERSMVHVLLVEDNAVNQQIALRTIRKLGYSATAVWNGREALDYLLAAFPSPISSPTSQEPHSPSASTHPRPDIILMDVQMPVIDGYRATHFIRHHSPYKTTSGHIPIVAMTASAIQGDREKCLRAGMDDYVAKPVKGKMLERTLDRWALAGRGRRIDSENGVEKNMDKEYQGSECSEDSEHKCSKGSPSQTHSSSTVSSHVGGVSPSPLSSRLRKRYEDLTIPDPELNPGVREGAEEKALALKVERSSEASGQKRRQGLGSCAGALTTGHELTVENVGRLERESGSGSGSGSGSAKVDSDGSAGKSKVGTEESDVRSAGWEARRPRVMRWPDSQRTITG</sequence>
<feature type="coiled-coil region" evidence="13">
    <location>
        <begin position="662"/>
        <end position="689"/>
    </location>
</feature>
<evidence type="ECO:0000256" key="8">
    <source>
        <dbReference type="ARBA" id="ARBA00022777"/>
    </source>
</evidence>
<dbReference type="FunFam" id="1.10.287.130:FF:000002">
    <property type="entry name" value="Two-component osmosensing histidine kinase"/>
    <property type="match status" value="1"/>
</dbReference>
<keyword evidence="13" id="KW-0175">Coiled coil</keyword>
<dbReference type="GO" id="GO:0009365">
    <property type="term" value="C:protein histidine kinase complex"/>
    <property type="evidence" value="ECO:0007669"/>
    <property type="project" value="UniProtKB-ARBA"/>
</dbReference>
<dbReference type="PANTHER" id="PTHR45339">
    <property type="entry name" value="HYBRID SIGNAL TRANSDUCTION HISTIDINE KINASE J"/>
    <property type="match status" value="1"/>
</dbReference>
<feature type="region of interest" description="Disordered" evidence="14">
    <location>
        <begin position="132"/>
        <end position="166"/>
    </location>
</feature>
<dbReference type="InterPro" id="IPR011006">
    <property type="entry name" value="CheY-like_superfamily"/>
</dbReference>
<dbReference type="PROSITE" id="PS50110">
    <property type="entry name" value="RESPONSE_REGULATORY"/>
    <property type="match status" value="1"/>
</dbReference>
<evidence type="ECO:0000259" key="18">
    <source>
        <dbReference type="PROSITE" id="PS50113"/>
    </source>
</evidence>
<dbReference type="InterPro" id="IPR003594">
    <property type="entry name" value="HATPase_dom"/>
</dbReference>
<dbReference type="SMART" id="SM00388">
    <property type="entry name" value="HisKA"/>
    <property type="match status" value="1"/>
</dbReference>
<dbReference type="Pfam" id="PF08447">
    <property type="entry name" value="PAS_3"/>
    <property type="match status" value="1"/>
</dbReference>
<evidence type="ECO:0000256" key="13">
    <source>
        <dbReference type="SAM" id="Coils"/>
    </source>
</evidence>
<feature type="compositionally biased region" description="Basic and acidic residues" evidence="14">
    <location>
        <begin position="1138"/>
        <end position="1151"/>
    </location>
</feature>
<evidence type="ECO:0000256" key="4">
    <source>
        <dbReference type="ARBA" id="ARBA00022490"/>
    </source>
</evidence>
<dbReference type="InterPro" id="IPR003661">
    <property type="entry name" value="HisK_dim/P_dom"/>
</dbReference>
<dbReference type="FunFam" id="3.30.565.10:FF:000010">
    <property type="entry name" value="Sensor histidine kinase RcsC"/>
    <property type="match status" value="1"/>
</dbReference>
<dbReference type="SUPFAM" id="SSF52172">
    <property type="entry name" value="CheY-like"/>
    <property type="match status" value="1"/>
</dbReference>
<dbReference type="InterPro" id="IPR001789">
    <property type="entry name" value="Sig_transdc_resp-reg_receiver"/>
</dbReference>
<evidence type="ECO:0000259" key="15">
    <source>
        <dbReference type="PROSITE" id="PS50109"/>
    </source>
</evidence>
<keyword evidence="20" id="KW-1185">Reference proteome</keyword>
<gene>
    <name evidence="19" type="ORF">OIDMADRAFT_128919</name>
</gene>
<dbReference type="GO" id="GO:1900745">
    <property type="term" value="P:positive regulation of p38MAPK cascade"/>
    <property type="evidence" value="ECO:0007669"/>
    <property type="project" value="UniProtKB-ARBA"/>
</dbReference>
<keyword evidence="10" id="KW-0902">Two-component regulatory system</keyword>
<feature type="compositionally biased region" description="Low complexity" evidence="14">
    <location>
        <begin position="1273"/>
        <end position="1284"/>
    </location>
</feature>
<keyword evidence="7" id="KW-0547">Nucleotide-binding</keyword>
<feature type="domain" description="PAC" evidence="18">
    <location>
        <begin position="468"/>
        <end position="521"/>
    </location>
</feature>
<dbReference type="InterPro" id="IPR036890">
    <property type="entry name" value="HATPase_C_sf"/>
</dbReference>
<evidence type="ECO:0000256" key="2">
    <source>
        <dbReference type="ARBA" id="ARBA00004496"/>
    </source>
</evidence>
<accession>A0A0C3CG65</accession>
<evidence type="ECO:0000256" key="5">
    <source>
        <dbReference type="ARBA" id="ARBA00022553"/>
    </source>
</evidence>
<dbReference type="InterPro" id="IPR013655">
    <property type="entry name" value="PAS_fold_3"/>
</dbReference>
<dbReference type="InParanoid" id="A0A0C3CG65"/>
<feature type="region of interest" description="Disordered" evidence="14">
    <location>
        <begin position="944"/>
        <end position="970"/>
    </location>
</feature>
<dbReference type="InterPro" id="IPR004358">
    <property type="entry name" value="Sig_transdc_His_kin-like_C"/>
</dbReference>
<dbReference type="SUPFAM" id="SSF47384">
    <property type="entry name" value="Homodimeric domain of signal transducing histidine kinase"/>
    <property type="match status" value="1"/>
</dbReference>
<evidence type="ECO:0000256" key="6">
    <source>
        <dbReference type="ARBA" id="ARBA00022679"/>
    </source>
</evidence>
<evidence type="ECO:0000256" key="1">
    <source>
        <dbReference type="ARBA" id="ARBA00000085"/>
    </source>
</evidence>
<dbReference type="Pfam" id="PF00512">
    <property type="entry name" value="HisKA"/>
    <property type="match status" value="1"/>
</dbReference>
<dbReference type="PANTHER" id="PTHR45339:SF1">
    <property type="entry name" value="HYBRID SIGNAL TRANSDUCTION HISTIDINE KINASE J"/>
    <property type="match status" value="1"/>
</dbReference>
<dbReference type="GO" id="GO:0005737">
    <property type="term" value="C:cytoplasm"/>
    <property type="evidence" value="ECO:0007669"/>
    <property type="project" value="UniProtKB-SubCell"/>
</dbReference>
<feature type="compositionally biased region" description="Polar residues" evidence="14">
    <location>
        <begin position="250"/>
        <end position="260"/>
    </location>
</feature>
<dbReference type="NCBIfam" id="TIGR00229">
    <property type="entry name" value="sensory_box"/>
    <property type="match status" value="1"/>
</dbReference>
<dbReference type="SUPFAM" id="SSF55874">
    <property type="entry name" value="ATPase domain of HSP90 chaperone/DNA topoisomerase II/histidine kinase"/>
    <property type="match status" value="1"/>
</dbReference>
<dbReference type="Pfam" id="PF02518">
    <property type="entry name" value="HATPase_c"/>
    <property type="match status" value="1"/>
</dbReference>
<dbReference type="HOGENOM" id="CLU_000445_114_5_1"/>
<dbReference type="SMART" id="SM00448">
    <property type="entry name" value="REC"/>
    <property type="match status" value="1"/>
</dbReference>
<dbReference type="PROSITE" id="PS50112">
    <property type="entry name" value="PAS"/>
    <property type="match status" value="1"/>
</dbReference>
<dbReference type="Gene3D" id="1.10.287.130">
    <property type="match status" value="1"/>
</dbReference>
<reference evidence="20" key="2">
    <citation type="submission" date="2015-01" db="EMBL/GenBank/DDBJ databases">
        <title>Evolutionary Origins and Diversification of the Mycorrhizal Mutualists.</title>
        <authorList>
            <consortium name="DOE Joint Genome Institute"/>
            <consortium name="Mycorrhizal Genomics Consortium"/>
            <person name="Kohler A."/>
            <person name="Kuo A."/>
            <person name="Nagy L.G."/>
            <person name="Floudas D."/>
            <person name="Copeland A."/>
            <person name="Barry K.W."/>
            <person name="Cichocki N."/>
            <person name="Veneault-Fourrey C."/>
            <person name="LaButti K."/>
            <person name="Lindquist E.A."/>
            <person name="Lipzen A."/>
            <person name="Lundell T."/>
            <person name="Morin E."/>
            <person name="Murat C."/>
            <person name="Riley R."/>
            <person name="Ohm R."/>
            <person name="Sun H."/>
            <person name="Tunlid A."/>
            <person name="Henrissat B."/>
            <person name="Grigoriev I.V."/>
            <person name="Hibbett D.S."/>
            <person name="Martin F."/>
        </authorList>
    </citation>
    <scope>NUCLEOTIDE SEQUENCE [LARGE SCALE GENOMIC DNA]</scope>
    <source>
        <strain evidence="20">Zn</strain>
    </source>
</reference>
<dbReference type="InterPro" id="IPR005467">
    <property type="entry name" value="His_kinase_dom"/>
</dbReference>
<dbReference type="CDD" id="cd00130">
    <property type="entry name" value="PAS"/>
    <property type="match status" value="1"/>
</dbReference>
<feature type="compositionally biased region" description="Basic and acidic residues" evidence="14">
    <location>
        <begin position="132"/>
        <end position="146"/>
    </location>
</feature>
<evidence type="ECO:0000259" key="17">
    <source>
        <dbReference type="PROSITE" id="PS50112"/>
    </source>
</evidence>
<dbReference type="EC" id="2.7.13.3" evidence="3"/>
<feature type="domain" description="Response regulatory" evidence="16">
    <location>
        <begin position="986"/>
        <end position="1128"/>
    </location>
</feature>
<feature type="compositionally biased region" description="Polar residues" evidence="14">
    <location>
        <begin position="228"/>
        <end position="239"/>
    </location>
</feature>
<evidence type="ECO:0000313" key="20">
    <source>
        <dbReference type="Proteomes" id="UP000054321"/>
    </source>
</evidence>
<feature type="domain" description="Histidine kinase" evidence="15">
    <location>
        <begin position="699"/>
        <end position="922"/>
    </location>
</feature>
<organism evidence="19 20">
    <name type="scientific">Oidiodendron maius (strain Zn)</name>
    <dbReference type="NCBI Taxonomy" id="913774"/>
    <lineage>
        <taxon>Eukaryota</taxon>
        <taxon>Fungi</taxon>
        <taxon>Dikarya</taxon>
        <taxon>Ascomycota</taxon>
        <taxon>Pezizomycotina</taxon>
        <taxon>Leotiomycetes</taxon>
        <taxon>Leotiomycetes incertae sedis</taxon>
        <taxon>Myxotrichaceae</taxon>
        <taxon>Oidiodendron</taxon>
    </lineage>
</organism>
<evidence type="ECO:0000256" key="14">
    <source>
        <dbReference type="SAM" id="MobiDB-lite"/>
    </source>
</evidence>
<proteinExistence type="predicted"/>
<dbReference type="SMART" id="SM00091">
    <property type="entry name" value="PAS"/>
    <property type="match status" value="2"/>
</dbReference>
<dbReference type="PROSITE" id="PS50109">
    <property type="entry name" value="HIS_KIN"/>
    <property type="match status" value="1"/>
</dbReference>
<comment type="function">
    <text evidence="11">Involved in the control of the SAPK-dependent transcriptional response to peroxide stress. Regulates sty1 activity.</text>
</comment>
<dbReference type="SUPFAM" id="SSF55785">
    <property type="entry name" value="PYP-like sensor domain (PAS domain)"/>
    <property type="match status" value="1"/>
</dbReference>
<dbReference type="Proteomes" id="UP000054321">
    <property type="component" value="Unassembled WGS sequence"/>
</dbReference>
<dbReference type="GO" id="GO:0000155">
    <property type="term" value="F:phosphorelay sensor kinase activity"/>
    <property type="evidence" value="ECO:0007669"/>
    <property type="project" value="InterPro"/>
</dbReference>
<dbReference type="SMART" id="SM00387">
    <property type="entry name" value="HATPase_c"/>
    <property type="match status" value="1"/>
</dbReference>
<evidence type="ECO:0000256" key="9">
    <source>
        <dbReference type="ARBA" id="ARBA00022840"/>
    </source>
</evidence>
<dbReference type="Pfam" id="PF00072">
    <property type="entry name" value="Response_reg"/>
    <property type="match status" value="1"/>
</dbReference>
<dbReference type="Gene3D" id="3.30.565.10">
    <property type="entry name" value="Histidine kinase-like ATPase, C-terminal domain"/>
    <property type="match status" value="1"/>
</dbReference>
<dbReference type="InterPro" id="IPR001610">
    <property type="entry name" value="PAC"/>
</dbReference>
<dbReference type="CDD" id="cd17546">
    <property type="entry name" value="REC_hyHK_CKI1_RcsC-like"/>
    <property type="match status" value="1"/>
</dbReference>
<dbReference type="InterPro" id="IPR036097">
    <property type="entry name" value="HisK_dim/P_sf"/>
</dbReference>
<feature type="modified residue" description="4-aspartylphosphate" evidence="12">
    <location>
        <position position="1057"/>
    </location>
</feature>
<dbReference type="InterPro" id="IPR000700">
    <property type="entry name" value="PAS-assoc_C"/>
</dbReference>
<evidence type="ECO:0000313" key="19">
    <source>
        <dbReference type="EMBL" id="KIM97983.1"/>
    </source>
</evidence>
<feature type="domain" description="PAS" evidence="17">
    <location>
        <begin position="404"/>
        <end position="465"/>
    </location>
</feature>
<comment type="subcellular location">
    <subcellularLocation>
        <location evidence="2">Cytoplasm</location>
    </subcellularLocation>
</comment>
<dbReference type="InterPro" id="IPR035965">
    <property type="entry name" value="PAS-like_dom_sf"/>
</dbReference>
<comment type="catalytic activity">
    <reaction evidence="1">
        <text>ATP + protein L-histidine = ADP + protein N-phospho-L-histidine.</text>
        <dbReference type="EC" id="2.7.13.3"/>
    </reaction>
</comment>
<evidence type="ECO:0000256" key="10">
    <source>
        <dbReference type="ARBA" id="ARBA00023012"/>
    </source>
</evidence>
<feature type="region of interest" description="Disordered" evidence="14">
    <location>
        <begin position="228"/>
        <end position="260"/>
    </location>
</feature>
<keyword evidence="9" id="KW-0067">ATP-binding</keyword>
<keyword evidence="5 12" id="KW-0597">Phosphoprotein</keyword>
<evidence type="ECO:0000256" key="3">
    <source>
        <dbReference type="ARBA" id="ARBA00012438"/>
    </source>
</evidence>
<dbReference type="SMART" id="SM00086">
    <property type="entry name" value="PAC"/>
    <property type="match status" value="1"/>
</dbReference>
<dbReference type="STRING" id="913774.A0A0C3CG65"/>
<keyword evidence="8" id="KW-0418">Kinase</keyword>
<feature type="region of interest" description="Disordered" evidence="14">
    <location>
        <begin position="1"/>
        <end position="34"/>
    </location>
</feature>
<name>A0A0C3CG65_OIDMZ</name>
<dbReference type="FunFam" id="3.30.450.20:FF:000099">
    <property type="entry name" value="Sensory box sensor histidine kinase"/>
    <property type="match status" value="1"/>
</dbReference>
<dbReference type="PROSITE" id="PS50113">
    <property type="entry name" value="PAC"/>
    <property type="match status" value="1"/>
</dbReference>
<keyword evidence="6" id="KW-0808">Transferase</keyword>